<dbReference type="EMBL" id="DRZC01000032">
    <property type="protein sequence ID" value="HHQ80295.1"/>
    <property type="molecule type" value="Genomic_DNA"/>
</dbReference>
<gene>
    <name evidence="1" type="ORF">ENM78_02375</name>
</gene>
<comment type="caution">
    <text evidence="1">The sequence shown here is derived from an EMBL/GenBank/DDBJ whole genome shotgun (WGS) entry which is preliminary data.</text>
</comment>
<protein>
    <submittedName>
        <fullName evidence="1">Uncharacterized protein</fullName>
    </submittedName>
</protein>
<evidence type="ECO:0000313" key="1">
    <source>
        <dbReference type="EMBL" id="HHQ80295.1"/>
    </source>
</evidence>
<proteinExistence type="predicted"/>
<reference evidence="1" key="1">
    <citation type="journal article" date="2020" name="mSystems">
        <title>Genome- and Community-Level Interaction Insights into Carbon Utilization and Element Cycling Functions of Hydrothermarchaeota in Hydrothermal Sediment.</title>
        <authorList>
            <person name="Zhou Z."/>
            <person name="Liu Y."/>
            <person name="Xu W."/>
            <person name="Pan J."/>
            <person name="Luo Z.H."/>
            <person name="Li M."/>
        </authorList>
    </citation>
    <scope>NUCLEOTIDE SEQUENCE [LARGE SCALE GENOMIC DNA]</scope>
    <source>
        <strain evidence="1">SpSt-1116</strain>
    </source>
</reference>
<name>A0A7J3ZJM1_9CREN</name>
<dbReference type="AlphaFoldDB" id="A0A7J3ZJM1"/>
<sequence length="69" mass="7595">MSGSKPHRERGCSWGRSRGFVVCPRLEASSWMEGPNSRVAKFVEASEEWGEAPKDYVTRGALPAPSSKL</sequence>
<organism evidence="1">
    <name type="scientific">Fervidicoccus fontis</name>
    <dbReference type="NCBI Taxonomy" id="683846"/>
    <lineage>
        <taxon>Archaea</taxon>
        <taxon>Thermoproteota</taxon>
        <taxon>Thermoprotei</taxon>
        <taxon>Fervidicoccales</taxon>
        <taxon>Fervidicoccaceae</taxon>
        <taxon>Fervidicoccus</taxon>
    </lineage>
</organism>
<accession>A0A7J3ZJM1</accession>